<dbReference type="SUPFAM" id="SSF55681">
    <property type="entry name" value="Class II aaRS and biotin synthetases"/>
    <property type="match status" value="1"/>
</dbReference>
<dbReference type="InterPro" id="IPR045864">
    <property type="entry name" value="aa-tRNA-synth_II/BPL/LPL"/>
</dbReference>
<comment type="caution">
    <text evidence="10">The sequence shown here is derived from an EMBL/GenBank/DDBJ whole genome shotgun (WGS) entry which is preliminary data.</text>
</comment>
<dbReference type="InterPro" id="IPR004364">
    <property type="entry name" value="Aa-tRNA-synt_II"/>
</dbReference>
<evidence type="ECO:0000256" key="2">
    <source>
        <dbReference type="ARBA" id="ARBA00012816"/>
    </source>
</evidence>
<keyword evidence="6" id="KW-0648">Protein biosynthesis</keyword>
<dbReference type="Gene3D" id="2.40.50.140">
    <property type="entry name" value="Nucleic acid-binding proteins"/>
    <property type="match status" value="1"/>
</dbReference>
<keyword evidence="3" id="KW-0436">Ligase</keyword>
<evidence type="ECO:0000256" key="3">
    <source>
        <dbReference type="ARBA" id="ARBA00022598"/>
    </source>
</evidence>
<dbReference type="Proteomes" id="UP001378592">
    <property type="component" value="Unassembled WGS sequence"/>
</dbReference>
<organism evidence="10 11">
    <name type="scientific">Gryllus longicercus</name>
    <dbReference type="NCBI Taxonomy" id="2509291"/>
    <lineage>
        <taxon>Eukaryota</taxon>
        <taxon>Metazoa</taxon>
        <taxon>Ecdysozoa</taxon>
        <taxon>Arthropoda</taxon>
        <taxon>Hexapoda</taxon>
        <taxon>Insecta</taxon>
        <taxon>Pterygota</taxon>
        <taxon>Neoptera</taxon>
        <taxon>Polyneoptera</taxon>
        <taxon>Orthoptera</taxon>
        <taxon>Ensifera</taxon>
        <taxon>Gryllidea</taxon>
        <taxon>Grylloidea</taxon>
        <taxon>Gryllidae</taxon>
        <taxon>Gryllinae</taxon>
        <taxon>Gryllus</taxon>
    </lineage>
</organism>
<dbReference type="NCBIfam" id="NF003037">
    <property type="entry name" value="PRK03932.1"/>
    <property type="match status" value="1"/>
</dbReference>
<dbReference type="AlphaFoldDB" id="A0AAN9VRJ0"/>
<keyword evidence="5" id="KW-0067">ATP-binding</keyword>
<dbReference type="InterPro" id="IPR002312">
    <property type="entry name" value="Asp/Asn-tRNA-synth_IIb"/>
</dbReference>
<evidence type="ECO:0000256" key="4">
    <source>
        <dbReference type="ARBA" id="ARBA00022741"/>
    </source>
</evidence>
<dbReference type="SUPFAM" id="SSF50249">
    <property type="entry name" value="Nucleic acid-binding proteins"/>
    <property type="match status" value="1"/>
</dbReference>
<comment type="similarity">
    <text evidence="1">Belongs to the class-II aminoacyl-tRNA synthetase family.</text>
</comment>
<dbReference type="CDD" id="cd04318">
    <property type="entry name" value="EcAsnRS_like_N"/>
    <property type="match status" value="1"/>
</dbReference>
<dbReference type="PROSITE" id="PS50862">
    <property type="entry name" value="AA_TRNA_LIGASE_II"/>
    <property type="match status" value="1"/>
</dbReference>
<reference evidence="10 11" key="1">
    <citation type="submission" date="2024-03" db="EMBL/GenBank/DDBJ databases">
        <title>The genome assembly and annotation of the cricket Gryllus longicercus Weissman &amp; Gray.</title>
        <authorList>
            <person name="Szrajer S."/>
            <person name="Gray D."/>
            <person name="Ylla G."/>
        </authorList>
    </citation>
    <scope>NUCLEOTIDE SEQUENCE [LARGE SCALE GENOMIC DNA]</scope>
    <source>
        <strain evidence="10">DAG 2021-001</strain>
        <tissue evidence="10">Whole body minus gut</tissue>
    </source>
</reference>
<dbReference type="NCBIfam" id="TIGR00457">
    <property type="entry name" value="asnS"/>
    <property type="match status" value="1"/>
</dbReference>
<dbReference type="Pfam" id="PF00152">
    <property type="entry name" value="tRNA-synt_2"/>
    <property type="match status" value="1"/>
</dbReference>
<keyword evidence="7" id="KW-0030">Aminoacyl-tRNA synthetase</keyword>
<dbReference type="PRINTS" id="PR01042">
    <property type="entry name" value="TRNASYNTHASP"/>
</dbReference>
<dbReference type="InterPro" id="IPR012340">
    <property type="entry name" value="NA-bd_OB-fold"/>
</dbReference>
<keyword evidence="4" id="KW-0547">Nucleotide-binding</keyword>
<dbReference type="PANTHER" id="PTHR22594">
    <property type="entry name" value="ASPARTYL/LYSYL-TRNA SYNTHETASE"/>
    <property type="match status" value="1"/>
</dbReference>
<dbReference type="EC" id="6.1.1.22" evidence="2"/>
<dbReference type="GO" id="GO:0005524">
    <property type="term" value="F:ATP binding"/>
    <property type="evidence" value="ECO:0007669"/>
    <property type="project" value="UniProtKB-KW"/>
</dbReference>
<dbReference type="GO" id="GO:0006421">
    <property type="term" value="P:asparaginyl-tRNA aminoacylation"/>
    <property type="evidence" value="ECO:0007669"/>
    <property type="project" value="InterPro"/>
</dbReference>
<accession>A0AAN9VRJ0</accession>
<evidence type="ECO:0000259" key="8">
    <source>
        <dbReference type="PROSITE" id="PS50862"/>
    </source>
</evidence>
<evidence type="ECO:0000256" key="7">
    <source>
        <dbReference type="ARBA" id="ARBA00023146"/>
    </source>
</evidence>
<evidence type="ECO:0000256" key="6">
    <source>
        <dbReference type="ARBA" id="ARBA00022917"/>
    </source>
</evidence>
<gene>
    <name evidence="10" type="ORF">R5R35_011965</name>
    <name evidence="9" type="ORF">R5R35_014241</name>
</gene>
<dbReference type="GO" id="GO:0004816">
    <property type="term" value="F:asparagine-tRNA ligase activity"/>
    <property type="evidence" value="ECO:0007669"/>
    <property type="project" value="UniProtKB-EC"/>
</dbReference>
<dbReference type="EMBL" id="JAZDUA010000065">
    <property type="protein sequence ID" value="KAK7869995.1"/>
    <property type="molecule type" value="Genomic_DNA"/>
</dbReference>
<dbReference type="GO" id="GO:0003676">
    <property type="term" value="F:nucleic acid binding"/>
    <property type="evidence" value="ECO:0007669"/>
    <property type="project" value="InterPro"/>
</dbReference>
<dbReference type="GO" id="GO:0005739">
    <property type="term" value="C:mitochondrion"/>
    <property type="evidence" value="ECO:0007669"/>
    <property type="project" value="TreeGrafter"/>
</dbReference>
<name>A0AAN9VRJ0_9ORTH</name>
<dbReference type="Pfam" id="PF01336">
    <property type="entry name" value="tRNA_anti-codon"/>
    <property type="match status" value="1"/>
</dbReference>
<dbReference type="PANTHER" id="PTHR22594:SF34">
    <property type="entry name" value="ASPARAGINE--TRNA LIGASE, MITOCHONDRIAL-RELATED"/>
    <property type="match status" value="1"/>
</dbReference>
<dbReference type="InterPro" id="IPR004522">
    <property type="entry name" value="Asn-tRNA-ligase"/>
</dbReference>
<dbReference type="InterPro" id="IPR004365">
    <property type="entry name" value="NA-bd_OB_tRNA"/>
</dbReference>
<feature type="domain" description="Aminoacyl-transfer RNA synthetases class-II family profile" evidence="8">
    <location>
        <begin position="153"/>
        <end position="464"/>
    </location>
</feature>
<dbReference type="EMBL" id="JAZDUA010001298">
    <property type="protein sequence ID" value="KAK7788313.1"/>
    <property type="molecule type" value="Genomic_DNA"/>
</dbReference>
<evidence type="ECO:0000256" key="5">
    <source>
        <dbReference type="ARBA" id="ARBA00022840"/>
    </source>
</evidence>
<evidence type="ECO:0000313" key="9">
    <source>
        <dbReference type="EMBL" id="KAK7788313.1"/>
    </source>
</evidence>
<evidence type="ECO:0000313" key="11">
    <source>
        <dbReference type="Proteomes" id="UP001378592"/>
    </source>
</evidence>
<keyword evidence="11" id="KW-1185">Reference proteome</keyword>
<protein>
    <recommendedName>
        <fullName evidence="2">asparagine--tRNA ligase</fullName>
        <ecNumber evidence="2">6.1.1.22</ecNumber>
    </recommendedName>
</protein>
<dbReference type="Gene3D" id="3.30.930.10">
    <property type="entry name" value="Bira Bifunctional Protein, Domain 2"/>
    <property type="match status" value="1"/>
</dbReference>
<evidence type="ECO:0000256" key="1">
    <source>
        <dbReference type="ARBA" id="ARBA00008226"/>
    </source>
</evidence>
<sequence>MSHTLKCFWFPKPLVRNVSTFSEYKNLRIADILATRPLGTQTSIKGWVKTVRKMKDNLFIDVNDGSCPDKFQIVLPKALKPDYLSFGASVEVIGKTTENVNGQLELRADELKILGPCIHSEGFPFAGKVSHPPEYIRKFLHLRSRTSAFSSILRIRSAASRSIHKYLSNEGYLNIHTPILTANDCEGAGEVFLARPENDTHLKDMMKHGLSCEEAYFDKKVFLTVSGQLHLEAMARGLGSVYTFGPTFRAENSRSRLHLSEFYMLEAEAAFMDNLDDLLKMMEKFIKNITTEVANECERDIRMLQDEEAKLHVNNLIKKPFQVLNFNEACSIINQHFEGPKVTEGLNKEQELFLVNYFGKVPVFVVEWPQALKPFYMKLMPDTLKVAAVDLLVPHVGELCGGSVRENDYILLEQKLKRIGQSEGLDWYLELRKFGNIPTSGFGMGFERFLQLLLGIANIKDTIPFPRWPHNCIL</sequence>
<dbReference type="InterPro" id="IPR006195">
    <property type="entry name" value="aa-tRNA-synth_II"/>
</dbReference>
<evidence type="ECO:0000313" key="10">
    <source>
        <dbReference type="EMBL" id="KAK7869995.1"/>
    </source>
</evidence>
<proteinExistence type="inferred from homology"/>